<organism evidence="1 2">
    <name type="scientific">Hevea brasiliensis</name>
    <name type="common">Para rubber tree</name>
    <name type="synonym">Siphonia brasiliensis</name>
    <dbReference type="NCBI Taxonomy" id="3981"/>
    <lineage>
        <taxon>Eukaryota</taxon>
        <taxon>Viridiplantae</taxon>
        <taxon>Streptophyta</taxon>
        <taxon>Embryophyta</taxon>
        <taxon>Tracheophyta</taxon>
        <taxon>Spermatophyta</taxon>
        <taxon>Magnoliopsida</taxon>
        <taxon>eudicotyledons</taxon>
        <taxon>Gunneridae</taxon>
        <taxon>Pentapetalae</taxon>
        <taxon>rosids</taxon>
        <taxon>fabids</taxon>
        <taxon>Malpighiales</taxon>
        <taxon>Euphorbiaceae</taxon>
        <taxon>Crotonoideae</taxon>
        <taxon>Micrandreae</taxon>
        <taxon>Hevea</taxon>
    </lineage>
</organism>
<evidence type="ECO:0000313" key="2">
    <source>
        <dbReference type="Proteomes" id="UP001174677"/>
    </source>
</evidence>
<dbReference type="InterPro" id="IPR006439">
    <property type="entry name" value="HAD-SF_hydro_IA"/>
</dbReference>
<dbReference type="EMBL" id="JARPOI010000426">
    <property type="protein sequence ID" value="KAJ9128695.1"/>
    <property type="molecule type" value="Genomic_DNA"/>
</dbReference>
<dbReference type="SUPFAM" id="SSF56784">
    <property type="entry name" value="HAD-like"/>
    <property type="match status" value="1"/>
</dbReference>
<gene>
    <name evidence="1" type="ORF">P3X46_034592</name>
</gene>
<dbReference type="CDD" id="cd02604">
    <property type="entry name" value="HAD_5NT"/>
    <property type="match status" value="1"/>
</dbReference>
<reference evidence="1 2" key="1">
    <citation type="journal article" date="2023" name="Plant Biotechnol. J.">
        <title>Chromosome-level wild Hevea brasiliensis genome provides new tools for genomic-assisted breeding and valuable loci to elevate rubber yield.</title>
        <authorList>
            <person name="Cheng H."/>
            <person name="Song X."/>
            <person name="Hu Y."/>
            <person name="Wu T."/>
            <person name="Yang Q."/>
            <person name="An Z."/>
            <person name="Feng S."/>
            <person name="Deng Z."/>
            <person name="Wu W."/>
            <person name="Zeng X."/>
            <person name="Tu M."/>
            <person name="Wang X."/>
            <person name="Huang H."/>
        </authorList>
    </citation>
    <scope>NUCLEOTIDE SEQUENCE [LARGE SCALE GENOMIC DNA]</scope>
    <source>
        <strain evidence="1">MT/VB/25A 57/8</strain>
    </source>
</reference>
<accession>A0ABQ9K980</accession>
<evidence type="ECO:0000313" key="1">
    <source>
        <dbReference type="EMBL" id="KAJ9128695.1"/>
    </source>
</evidence>
<keyword evidence="2" id="KW-1185">Reference proteome</keyword>
<dbReference type="PANTHER" id="PTHR12725:SF111">
    <property type="entry name" value="PUTATIVE-RELATED"/>
    <property type="match status" value="1"/>
</dbReference>
<proteinExistence type="predicted"/>
<comment type="caution">
    <text evidence="1">The sequence shown here is derived from an EMBL/GenBank/DDBJ whole genome shotgun (WGS) entry which is preliminary data.</text>
</comment>
<dbReference type="SFLD" id="SFLDS00003">
    <property type="entry name" value="Haloacid_Dehalogenase"/>
    <property type="match status" value="1"/>
</dbReference>
<dbReference type="SFLD" id="SFLDG01132">
    <property type="entry name" value="C1.5.3:_5'-Nucleotidase_Like"/>
    <property type="match status" value="1"/>
</dbReference>
<dbReference type="NCBIfam" id="TIGR01509">
    <property type="entry name" value="HAD-SF-IA-v3"/>
    <property type="match status" value="1"/>
</dbReference>
<dbReference type="Gene3D" id="3.40.50.1000">
    <property type="entry name" value="HAD superfamily/HAD-like"/>
    <property type="match status" value="1"/>
</dbReference>
<dbReference type="Gene3D" id="1.10.150.450">
    <property type="match status" value="1"/>
</dbReference>
<dbReference type="InterPro" id="IPR023214">
    <property type="entry name" value="HAD_sf"/>
</dbReference>
<sequence>MAYEDQYQQSLLLKYDTLLFDVDDTLYPLSTGFSKECAKNIEEYMVQKLGIPENKASQLNQELYKNYGTSMAGLKAIGYDFDNDEYHSFVHGRLPYEKLKPDHVLRSLLLSLPVRKVIFSNADKAHVAKTLSKLGLEDCFERIICFETLNPSGKTSTSFDDKNELQLGSEMLEISDHSCQSDIGSILPKTPIVCKPFENAFEQAFKLANIKPQRTIFFDDSIRNIQTGKQMGLRTVLVGKSNRVSGADYVLDSIHNMKEALPELWEANSKKSETTKYIASVSIETSVTA</sequence>
<name>A0ABQ9K980_HEVBR</name>
<dbReference type="NCBIfam" id="TIGR01993">
    <property type="entry name" value="Pyr-5-nucltdase"/>
    <property type="match status" value="1"/>
</dbReference>
<protein>
    <submittedName>
        <fullName evidence="1">Uncharacterized protein</fullName>
    </submittedName>
</protein>
<dbReference type="PANTHER" id="PTHR12725">
    <property type="entry name" value="HALOACID DEHALOGENASE-LIKE HYDROLASE"/>
    <property type="match status" value="1"/>
</dbReference>
<dbReference type="Proteomes" id="UP001174677">
    <property type="component" value="Unassembled WGS sequence"/>
</dbReference>
<dbReference type="InterPro" id="IPR010237">
    <property type="entry name" value="Pyr-5-nucltdase"/>
</dbReference>
<dbReference type="InterPro" id="IPR036412">
    <property type="entry name" value="HAD-like_sf"/>
</dbReference>
<dbReference type="SFLD" id="SFLDG01129">
    <property type="entry name" value="C1.5:_HAD__Beta-PGM__Phosphata"/>
    <property type="match status" value="1"/>
</dbReference>